<accession>A0ABU3K0M4</accession>
<dbReference type="InterPro" id="IPR029016">
    <property type="entry name" value="GAF-like_dom_sf"/>
</dbReference>
<protein>
    <submittedName>
        <fullName evidence="6">GAF domain-containing sensor histidine kinase</fullName>
    </submittedName>
</protein>
<dbReference type="Pfam" id="PF02518">
    <property type="entry name" value="HATPase_c"/>
    <property type="match status" value="1"/>
</dbReference>
<keyword evidence="3" id="KW-0902">Two-component regulatory system</keyword>
<dbReference type="SMART" id="SM00387">
    <property type="entry name" value="HATPase_c"/>
    <property type="match status" value="1"/>
</dbReference>
<dbReference type="InterPro" id="IPR036890">
    <property type="entry name" value="HATPase_C_sf"/>
</dbReference>
<proteinExistence type="predicted"/>
<keyword evidence="7" id="KW-1185">Reference proteome</keyword>
<dbReference type="SUPFAM" id="SSF55781">
    <property type="entry name" value="GAF domain-like"/>
    <property type="match status" value="2"/>
</dbReference>
<dbReference type="SUPFAM" id="SSF55874">
    <property type="entry name" value="ATPase domain of HSP90 chaperone/DNA topoisomerase II/histidine kinase"/>
    <property type="match status" value="1"/>
</dbReference>
<evidence type="ECO:0000256" key="1">
    <source>
        <dbReference type="ARBA" id="ARBA00022679"/>
    </source>
</evidence>
<name>A0ABU3K0M4_9ACTN</name>
<feature type="domain" description="GAF" evidence="4">
    <location>
        <begin position="61"/>
        <end position="209"/>
    </location>
</feature>
<gene>
    <name evidence="6" type="ORF">QNO04_29900</name>
</gene>
<dbReference type="Pfam" id="PF07730">
    <property type="entry name" value="HisKA_3"/>
    <property type="match status" value="1"/>
</dbReference>
<dbReference type="PANTHER" id="PTHR24421">
    <property type="entry name" value="NITRATE/NITRITE SENSOR PROTEIN NARX-RELATED"/>
    <property type="match status" value="1"/>
</dbReference>
<feature type="domain" description="Histidine kinase/HSP90-like ATPase" evidence="5">
    <location>
        <begin position="491"/>
        <end position="581"/>
    </location>
</feature>
<evidence type="ECO:0000313" key="6">
    <source>
        <dbReference type="EMBL" id="MDT6987667.1"/>
    </source>
</evidence>
<dbReference type="PANTHER" id="PTHR24421:SF56">
    <property type="entry name" value="OXYGEN SENSOR HISTIDINE KINASE RESPONSE REGULATOR DOST"/>
    <property type="match status" value="1"/>
</dbReference>
<dbReference type="EMBL" id="JASKMA010000032">
    <property type="protein sequence ID" value="MDT6987667.1"/>
    <property type="molecule type" value="Genomic_DNA"/>
</dbReference>
<evidence type="ECO:0000256" key="2">
    <source>
        <dbReference type="ARBA" id="ARBA00022777"/>
    </source>
</evidence>
<dbReference type="InterPro" id="IPR003594">
    <property type="entry name" value="HATPase_dom"/>
</dbReference>
<dbReference type="SMART" id="SM00065">
    <property type="entry name" value="GAF"/>
    <property type="match status" value="2"/>
</dbReference>
<feature type="domain" description="GAF" evidence="4">
    <location>
        <begin position="230"/>
        <end position="377"/>
    </location>
</feature>
<dbReference type="CDD" id="cd16917">
    <property type="entry name" value="HATPase_UhpB-NarQ-NarX-like"/>
    <property type="match status" value="1"/>
</dbReference>
<dbReference type="InterPro" id="IPR003018">
    <property type="entry name" value="GAF"/>
</dbReference>
<comment type="caution">
    <text evidence="6">The sequence shown here is derived from an EMBL/GenBank/DDBJ whole genome shotgun (WGS) entry which is preliminary data.</text>
</comment>
<sequence length="582" mass="61923">MTDAGRDTAPERDEDARVRLPQLRLDELLEELQARIDAARGTRDRVRSLLEAVLSVGRELELEQALRSVVEAAAALVDARYAALGVIGPDGKRLSAFHTVGVSDEEIARIGHFPEGHGILGELIRHPEPLRVAKLSEHPASYGFPPHHPPMNTFLGVPIRVRDQVFGNLYLTEKRGGVQFDEEDESVLSTLAVAAGVAIDNARLYEESRLRERWLQANAEITHGLMSGSGRGEALLLVAERAREITGAALAVVAVPMEGTGSLTVELALGQDAETHRGLVVPVKGSLLGRAFASAAPVTSADIAHDERVFQGPQTFTGLGPAVAVPIGGDDGVRGILLLVRAAGAPVLTDKETEPLRGFAAQAAVAMELAERRQDAEQIAVLEDRDRIARDLHDLAIQRLFATGMTLQSAGRLIEHKEASERVLRAVDDLDETIKIIRSTIFGLRSRASTGGAGTGLRARVVRLVGEAAPLLGFAPSVRMEGLLDTHVSKEAADHLVAVLSEALTNVARHARAGRAQVALETDGREVRLTVADDGVGLPPGGRRSGLRNMAERAGQLGGAFDVTATPGGGTTLVWRVPVGEG</sequence>
<dbReference type="Gene3D" id="3.30.450.40">
    <property type="match status" value="2"/>
</dbReference>
<evidence type="ECO:0000259" key="4">
    <source>
        <dbReference type="SMART" id="SM00065"/>
    </source>
</evidence>
<evidence type="ECO:0000256" key="3">
    <source>
        <dbReference type="ARBA" id="ARBA00023012"/>
    </source>
</evidence>
<organism evidence="6 7">
    <name type="scientific">Streptomyces lusitanus</name>
    <dbReference type="NCBI Taxonomy" id="68232"/>
    <lineage>
        <taxon>Bacteria</taxon>
        <taxon>Bacillati</taxon>
        <taxon>Actinomycetota</taxon>
        <taxon>Actinomycetes</taxon>
        <taxon>Kitasatosporales</taxon>
        <taxon>Streptomycetaceae</taxon>
        <taxon>Streptomyces</taxon>
    </lineage>
</organism>
<evidence type="ECO:0000313" key="7">
    <source>
        <dbReference type="Proteomes" id="UP001249760"/>
    </source>
</evidence>
<keyword evidence="1" id="KW-0808">Transferase</keyword>
<dbReference type="InterPro" id="IPR011712">
    <property type="entry name" value="Sig_transdc_His_kin_sub3_dim/P"/>
</dbReference>
<dbReference type="InterPro" id="IPR050482">
    <property type="entry name" value="Sensor_HK_TwoCompSys"/>
</dbReference>
<keyword evidence="2 6" id="KW-0418">Kinase</keyword>
<dbReference type="Gene3D" id="3.30.565.10">
    <property type="entry name" value="Histidine kinase-like ATPase, C-terminal domain"/>
    <property type="match status" value="1"/>
</dbReference>
<dbReference type="Pfam" id="PF13185">
    <property type="entry name" value="GAF_2"/>
    <property type="match status" value="2"/>
</dbReference>
<evidence type="ECO:0000259" key="5">
    <source>
        <dbReference type="SMART" id="SM00387"/>
    </source>
</evidence>
<dbReference type="GO" id="GO:0016301">
    <property type="term" value="F:kinase activity"/>
    <property type="evidence" value="ECO:0007669"/>
    <property type="project" value="UniProtKB-KW"/>
</dbReference>
<dbReference type="Proteomes" id="UP001249760">
    <property type="component" value="Unassembled WGS sequence"/>
</dbReference>
<dbReference type="RefSeq" id="WP_394307099.1">
    <property type="nucleotide sequence ID" value="NZ_JASKMA010000032.1"/>
</dbReference>
<reference evidence="6 7" key="1">
    <citation type="submission" date="2023-05" db="EMBL/GenBank/DDBJ databases">
        <title>Streptomyces fuscus sp. nov., a brown-black pigment producing actinomyces isolated from dry sand of Sea duck farm.</title>
        <authorList>
            <person name="Xie J."/>
            <person name="Shen N."/>
        </authorList>
    </citation>
    <scope>NUCLEOTIDE SEQUENCE [LARGE SCALE GENOMIC DNA]</scope>
    <source>
        <strain evidence="6 7">CGMCC 4.1745</strain>
    </source>
</reference>
<dbReference type="Gene3D" id="1.20.5.1930">
    <property type="match status" value="1"/>
</dbReference>